<dbReference type="EMBL" id="VFLP01000010">
    <property type="protein sequence ID" value="TRX96620.1"/>
    <property type="molecule type" value="Genomic_DNA"/>
</dbReference>
<accession>A0A553I8U8</accession>
<comment type="caution">
    <text evidence="1">The sequence shown here is derived from an EMBL/GenBank/DDBJ whole genome shotgun (WGS) entry which is preliminary data.</text>
</comment>
<evidence type="ECO:0000313" key="1">
    <source>
        <dbReference type="EMBL" id="TRX96620.1"/>
    </source>
</evidence>
<proteinExistence type="predicted"/>
<reference evidence="2" key="1">
    <citation type="submission" date="2019-06" db="EMBL/GenBank/DDBJ databases">
        <title>Draft genome sequence of the griseofulvin-producing fungus Xylaria cubensis strain G536.</title>
        <authorList>
            <person name="Mead M.E."/>
            <person name="Raja H.A."/>
            <person name="Steenwyk J.L."/>
            <person name="Knowles S.L."/>
            <person name="Oberlies N.H."/>
            <person name="Rokas A."/>
        </authorList>
    </citation>
    <scope>NUCLEOTIDE SEQUENCE [LARGE SCALE GENOMIC DNA]</scope>
    <source>
        <strain evidence="2">G536</strain>
    </source>
</reference>
<dbReference type="OrthoDB" id="4734761at2759"/>
<dbReference type="Proteomes" id="UP000319160">
    <property type="component" value="Unassembled WGS sequence"/>
</dbReference>
<evidence type="ECO:0000313" key="2">
    <source>
        <dbReference type="Proteomes" id="UP000319160"/>
    </source>
</evidence>
<organism evidence="1 2">
    <name type="scientific">Xylaria flabelliformis</name>
    <dbReference type="NCBI Taxonomy" id="2512241"/>
    <lineage>
        <taxon>Eukaryota</taxon>
        <taxon>Fungi</taxon>
        <taxon>Dikarya</taxon>
        <taxon>Ascomycota</taxon>
        <taxon>Pezizomycotina</taxon>
        <taxon>Sordariomycetes</taxon>
        <taxon>Xylariomycetidae</taxon>
        <taxon>Xylariales</taxon>
        <taxon>Xylariaceae</taxon>
        <taxon>Xylaria</taxon>
    </lineage>
</organism>
<name>A0A553I8U8_9PEZI</name>
<sequence length="275" mass="31537">MQGDIFQLESLTSQVVLPKPQPTAVSARPKNGPQVSIYNEDDLSHLLYVNNNPHHHHHHHHHTHEPTPFVHPADNGTVLINTIMDDMEYSTPALSDCESCSGSESWGMDIEGPVTPPSEVTDSDSLEAYRLKGRRNALPGDYEFPVFLGRQDEEWQAPETLVHSSPAVPMKKAETEEVPTSRHVDAVKGPVMSWWPEPLETMKTDWTLENMEWELEIEKEKLREREREGGIMSNKKNYDKDYTAGNIASIEGRLMSWWPEALETTEYEWSERFYE</sequence>
<dbReference type="AlphaFoldDB" id="A0A553I8U8"/>
<protein>
    <submittedName>
        <fullName evidence="1">Uncharacterized protein</fullName>
    </submittedName>
</protein>
<gene>
    <name evidence="1" type="ORF">FHL15_002522</name>
</gene>
<keyword evidence="2" id="KW-1185">Reference proteome</keyword>